<comment type="caution">
    <text evidence="3">The sequence shown here is derived from an EMBL/GenBank/DDBJ whole genome shotgun (WGS) entry which is preliminary data.</text>
</comment>
<dbReference type="STRING" id="151549.A0A4C1TBX0"/>
<evidence type="ECO:0000313" key="3">
    <source>
        <dbReference type="EMBL" id="GBP10938.1"/>
    </source>
</evidence>
<dbReference type="PANTHER" id="PTHR10656:SF69">
    <property type="entry name" value="MAB-21-LIKE HHH_H2TH-LIKE DOMAIN-CONTAINING PROTEIN"/>
    <property type="match status" value="1"/>
</dbReference>
<gene>
    <name evidence="3" type="ORF">EVAR_5501_1</name>
</gene>
<keyword evidence="4" id="KW-1185">Reference proteome</keyword>
<dbReference type="OrthoDB" id="6112914at2759"/>
<protein>
    <recommendedName>
        <fullName evidence="2">Mab-21-like HhH/H2TH-like domain-containing protein</fullName>
    </recommendedName>
</protein>
<proteinExistence type="predicted"/>
<feature type="region of interest" description="Disordered" evidence="1">
    <location>
        <begin position="814"/>
        <end position="836"/>
    </location>
</feature>
<feature type="region of interest" description="Disordered" evidence="1">
    <location>
        <begin position="209"/>
        <end position="242"/>
    </location>
</feature>
<feature type="compositionally biased region" description="Polar residues" evidence="1">
    <location>
        <begin position="146"/>
        <end position="156"/>
    </location>
</feature>
<dbReference type="SMART" id="SM01265">
    <property type="entry name" value="Mab-21"/>
    <property type="match status" value="1"/>
</dbReference>
<accession>A0A4C1TBX0</accession>
<dbReference type="InterPro" id="IPR024810">
    <property type="entry name" value="MAB21L/cGLR"/>
</dbReference>
<evidence type="ECO:0000313" key="4">
    <source>
        <dbReference type="Proteomes" id="UP000299102"/>
    </source>
</evidence>
<dbReference type="Pfam" id="PF20266">
    <property type="entry name" value="Mab-21_C"/>
    <property type="match status" value="1"/>
</dbReference>
<feature type="domain" description="Mab-21-like HhH/H2TH-like" evidence="2">
    <location>
        <begin position="516"/>
        <end position="594"/>
    </location>
</feature>
<feature type="region of interest" description="Disordered" evidence="1">
    <location>
        <begin position="259"/>
        <end position="290"/>
    </location>
</feature>
<feature type="compositionally biased region" description="Basic and acidic residues" evidence="1">
    <location>
        <begin position="209"/>
        <end position="224"/>
    </location>
</feature>
<organism evidence="3 4">
    <name type="scientific">Eumeta variegata</name>
    <name type="common">Bagworm moth</name>
    <name type="synonym">Eumeta japonica</name>
    <dbReference type="NCBI Taxonomy" id="151549"/>
    <lineage>
        <taxon>Eukaryota</taxon>
        <taxon>Metazoa</taxon>
        <taxon>Ecdysozoa</taxon>
        <taxon>Arthropoda</taxon>
        <taxon>Hexapoda</taxon>
        <taxon>Insecta</taxon>
        <taxon>Pterygota</taxon>
        <taxon>Neoptera</taxon>
        <taxon>Endopterygota</taxon>
        <taxon>Lepidoptera</taxon>
        <taxon>Glossata</taxon>
        <taxon>Ditrysia</taxon>
        <taxon>Tineoidea</taxon>
        <taxon>Psychidae</taxon>
        <taxon>Oiketicinae</taxon>
        <taxon>Eumeta</taxon>
    </lineage>
</organism>
<name>A0A4C1TBX0_EUMVA</name>
<dbReference type="Proteomes" id="UP000299102">
    <property type="component" value="Unassembled WGS sequence"/>
</dbReference>
<dbReference type="InterPro" id="IPR046906">
    <property type="entry name" value="Mab-21_HhH/H2TH-like"/>
</dbReference>
<dbReference type="EMBL" id="BGZK01000043">
    <property type="protein sequence ID" value="GBP10938.1"/>
    <property type="molecule type" value="Genomic_DNA"/>
</dbReference>
<feature type="region of interest" description="Disordered" evidence="1">
    <location>
        <begin position="120"/>
        <end position="156"/>
    </location>
</feature>
<feature type="compositionally biased region" description="Low complexity" evidence="1">
    <location>
        <begin position="120"/>
        <end position="133"/>
    </location>
</feature>
<evidence type="ECO:0000256" key="1">
    <source>
        <dbReference type="SAM" id="MobiDB-lite"/>
    </source>
</evidence>
<evidence type="ECO:0000259" key="2">
    <source>
        <dbReference type="Pfam" id="PF20266"/>
    </source>
</evidence>
<feature type="compositionally biased region" description="Polar residues" evidence="1">
    <location>
        <begin position="820"/>
        <end position="830"/>
    </location>
</feature>
<feature type="compositionally biased region" description="Polar residues" evidence="1">
    <location>
        <begin position="232"/>
        <end position="242"/>
    </location>
</feature>
<dbReference type="PANTHER" id="PTHR10656">
    <property type="entry name" value="CELL FATE DETERMINING PROTEIN MAB21-RELATED"/>
    <property type="match status" value="1"/>
</dbReference>
<feature type="compositionally biased region" description="Low complexity" evidence="1">
    <location>
        <begin position="269"/>
        <end position="279"/>
    </location>
</feature>
<reference evidence="3 4" key="1">
    <citation type="journal article" date="2019" name="Commun. Biol.">
        <title>The bagworm genome reveals a unique fibroin gene that provides high tensile strength.</title>
        <authorList>
            <person name="Kono N."/>
            <person name="Nakamura H."/>
            <person name="Ohtoshi R."/>
            <person name="Tomita M."/>
            <person name="Numata K."/>
            <person name="Arakawa K."/>
        </authorList>
    </citation>
    <scope>NUCLEOTIDE SEQUENCE [LARGE SCALE GENOMIC DNA]</scope>
</reference>
<sequence length="877" mass="99688">MRNGPRSEEEYRAKAAMDRHHKQVFFADRIQERVRQHVLFARSRGRHEPLACPRLYVIYENVEANNPGDVADYSAVLDAPFYKLQVESSKESGYVKLKKLEILESTLNEGDNLETKPKLVLSDQSSDSDSLESYEPVNGQALIDQTKASSEKSTVNSIRSMKKVVEDNFQHGRRNSGPTKYVKSAVAKSNISNIHKFRKVNVALDELSEKSADESEERGQDSDPRHRKSILKSGNSKKSSVLNGEARYEVHFDFMQIDDKDNIMDDTETSGSRSTTSSRQNESSETDSDYGYSTITDLSTLKPMQRSMKSDLCSSTAVLDDECWKAVQVKVIDLDDDEEDENSSDLTQKALYETYFYLSSTSFMKQFVDNFITKLGTSLGLSSGAINNALTQGATIYCDAVENGMKLGCEVIPALFASWPDAADEWIIRKRKIIQNPRTNYSYQWLTKHMIDKTKNYGCLLTPLGYRAKRGLNAEQELQWKINFPAAEQYLESRLAHSQIRCYLFALALHKTFVENETVKLGIDSNHIKNHLFWECEDNYAKWPEDRLGEALRTFLKNFYKHLSKRHFPNYFVQSCDDFKGIPQPLLSKTQECLAEVLESPVMHMLNAVQKLKYTSKNFYPRFNYYKLYQILTCTNPLKMANPNLNVTPPSVVMKSDSDDDSSENASLNFGKVETGPDKELGWTRKKHRQSMEAKAAMRMQKEKATAASQKIIDKGIILPKKMESVRRRLVLEHFIPHFIEMARCSEKFEVTNQALIYLEHAQRLCKLLLLEPAGEIAAREHMDTIQEMIATLQRKLVHRSGYNLLTKPKAKAPPHLLTRQGSTNHTNGQDSSRDADSAAAFTFVQVDVGRRTGGSNTANIVLTKPSIPNIEEVSML</sequence>
<dbReference type="Gene3D" id="1.10.1410.40">
    <property type="match status" value="1"/>
</dbReference>
<dbReference type="AlphaFoldDB" id="A0A4C1TBX0"/>